<name>E5WUN4_9BACE</name>
<dbReference type="RefSeq" id="WP_004292841.1">
    <property type="nucleotide sequence ID" value="NZ_AKBX01000001.1"/>
</dbReference>
<protein>
    <submittedName>
        <fullName evidence="1">Hydrogenase-4 component H</fullName>
    </submittedName>
</protein>
<evidence type="ECO:0000313" key="2">
    <source>
        <dbReference type="Proteomes" id="UP000003246"/>
    </source>
</evidence>
<proteinExistence type="predicted"/>
<dbReference type="AlphaFoldDB" id="E5WUN4"/>
<dbReference type="Proteomes" id="UP000003246">
    <property type="component" value="Unassembled WGS sequence"/>
</dbReference>
<evidence type="ECO:0000313" key="1">
    <source>
        <dbReference type="EMBL" id="EFV31378.1"/>
    </source>
</evidence>
<organism evidence="1 2">
    <name type="scientific">Bacteroides eggerthii 1_2_48FAA</name>
    <dbReference type="NCBI Taxonomy" id="665953"/>
    <lineage>
        <taxon>Bacteria</taxon>
        <taxon>Pseudomonadati</taxon>
        <taxon>Bacteroidota</taxon>
        <taxon>Bacteroidia</taxon>
        <taxon>Bacteroidales</taxon>
        <taxon>Bacteroidaceae</taxon>
        <taxon>Bacteroides</taxon>
    </lineage>
</organism>
<accession>E5WUN4</accession>
<reference evidence="1 2" key="1">
    <citation type="submission" date="2010-10" db="EMBL/GenBank/DDBJ databases">
        <title>The Genome Sequence of Bacteroides eggerthii strain 1_2_48FAA.</title>
        <authorList>
            <consortium name="The Broad Institute Genome Sequencing Platform"/>
            <person name="Ward D."/>
            <person name="Earl A."/>
            <person name="Feldgarden M."/>
            <person name="Young S.K."/>
            <person name="Gargeya S."/>
            <person name="Zeng Q."/>
            <person name="Alvarado L."/>
            <person name="Berlin A."/>
            <person name="Bochicchio J."/>
            <person name="Chapman S.B."/>
            <person name="Chen Z."/>
            <person name="Freedman E."/>
            <person name="Gellesch M."/>
            <person name="Goldberg J."/>
            <person name="Griggs A."/>
            <person name="Gujja S."/>
            <person name="Heilman E."/>
            <person name="Heiman D."/>
            <person name="Howarth C."/>
            <person name="Mehta T."/>
            <person name="Neiman D."/>
            <person name="Pearson M."/>
            <person name="Roberts A."/>
            <person name="Saif S."/>
            <person name="Shea T."/>
            <person name="Shenoy N."/>
            <person name="Sisk P."/>
            <person name="Stolte C."/>
            <person name="Sykes S."/>
            <person name="White J."/>
            <person name="Yandava C."/>
            <person name="Allen-Vercoe E."/>
            <person name="Ambrose C."/>
            <person name="Strauss J."/>
            <person name="Daigneault M."/>
            <person name="Haas B."/>
            <person name="Nusbaum C."/>
            <person name="Birren B."/>
        </authorList>
    </citation>
    <scope>NUCLEOTIDE SEQUENCE [LARGE SCALE GENOMIC DNA]</scope>
    <source>
        <strain evidence="1 2">1_2_48FAA</strain>
    </source>
</reference>
<sequence length="108" mass="12199">MTTDAVWNGGMGTLAYLLERREGKGKECGMARCATGKDKKAVLRTRGKQRFRAAVTEVLQTSLSCVHGLRLQVSFRRHLSSNGLACHCPVRQKWDKTVWGQERHNSRK</sequence>
<dbReference type="HOGENOM" id="CLU_2191693_0_0_10"/>
<dbReference type="EMBL" id="ACWG01000005">
    <property type="protein sequence ID" value="EFV31378.1"/>
    <property type="molecule type" value="Genomic_DNA"/>
</dbReference>
<gene>
    <name evidence="1" type="ORF">HMPREF1016_00386</name>
</gene>
<comment type="caution">
    <text evidence="1">The sequence shown here is derived from an EMBL/GenBank/DDBJ whole genome shotgun (WGS) entry which is preliminary data.</text>
</comment>